<organism evidence="1 2">
    <name type="scientific">Xenoophorus captivus</name>
    <dbReference type="NCBI Taxonomy" id="1517983"/>
    <lineage>
        <taxon>Eukaryota</taxon>
        <taxon>Metazoa</taxon>
        <taxon>Chordata</taxon>
        <taxon>Craniata</taxon>
        <taxon>Vertebrata</taxon>
        <taxon>Euteleostomi</taxon>
        <taxon>Actinopterygii</taxon>
        <taxon>Neopterygii</taxon>
        <taxon>Teleostei</taxon>
        <taxon>Neoteleostei</taxon>
        <taxon>Acanthomorphata</taxon>
        <taxon>Ovalentaria</taxon>
        <taxon>Atherinomorphae</taxon>
        <taxon>Cyprinodontiformes</taxon>
        <taxon>Goodeidae</taxon>
        <taxon>Xenoophorus</taxon>
    </lineage>
</organism>
<sequence>MLMRFIDELIINSVGTSRKRVLSVSCFGASRCVFTRHQAGNSSKQKLLLPISLGRIIRSSPNYVKSIVLQRGRLFLRGKHLRHLPVFPGVDVQQIQPKVRA</sequence>
<comment type="caution">
    <text evidence="1">The sequence shown here is derived from an EMBL/GenBank/DDBJ whole genome shotgun (WGS) entry which is preliminary data.</text>
</comment>
<accession>A0ABV0QJD5</accession>
<name>A0ABV0QJD5_9TELE</name>
<proteinExistence type="predicted"/>
<dbReference type="Proteomes" id="UP001434883">
    <property type="component" value="Unassembled WGS sequence"/>
</dbReference>
<dbReference type="EMBL" id="JAHRIN010012945">
    <property type="protein sequence ID" value="MEQ2195948.1"/>
    <property type="molecule type" value="Genomic_DNA"/>
</dbReference>
<protein>
    <submittedName>
        <fullName evidence="1">Uncharacterized protein</fullName>
    </submittedName>
</protein>
<reference evidence="1 2" key="1">
    <citation type="submission" date="2021-06" db="EMBL/GenBank/DDBJ databases">
        <authorList>
            <person name="Palmer J.M."/>
        </authorList>
    </citation>
    <scope>NUCLEOTIDE SEQUENCE [LARGE SCALE GENOMIC DNA]</scope>
    <source>
        <strain evidence="1 2">XC_2019</strain>
        <tissue evidence="1">Muscle</tissue>
    </source>
</reference>
<gene>
    <name evidence="1" type="ORF">XENOCAPTIV_020918</name>
</gene>
<keyword evidence="2" id="KW-1185">Reference proteome</keyword>
<evidence type="ECO:0000313" key="2">
    <source>
        <dbReference type="Proteomes" id="UP001434883"/>
    </source>
</evidence>
<evidence type="ECO:0000313" key="1">
    <source>
        <dbReference type="EMBL" id="MEQ2195948.1"/>
    </source>
</evidence>